<gene>
    <name evidence="2" type="ORF">P9H32_11660</name>
</gene>
<keyword evidence="3" id="KW-1185">Reference proteome</keyword>
<evidence type="ECO:0000313" key="3">
    <source>
        <dbReference type="Proteomes" id="UP001290861"/>
    </source>
</evidence>
<dbReference type="EMBL" id="JARVCO010000010">
    <property type="protein sequence ID" value="MDZ8119280.1"/>
    <property type="molecule type" value="Genomic_DNA"/>
</dbReference>
<keyword evidence="1" id="KW-1133">Transmembrane helix</keyword>
<dbReference type="Pfam" id="PF07963">
    <property type="entry name" value="N_methyl"/>
    <property type="match status" value="1"/>
</dbReference>
<accession>A0ABU5MYM8</accession>
<feature type="transmembrane region" description="Helical" evidence="1">
    <location>
        <begin position="12"/>
        <end position="34"/>
    </location>
</feature>
<organism evidence="2 3">
    <name type="scientific">Pontiella agarivorans</name>
    <dbReference type="NCBI Taxonomy" id="3038953"/>
    <lineage>
        <taxon>Bacteria</taxon>
        <taxon>Pseudomonadati</taxon>
        <taxon>Kiritimatiellota</taxon>
        <taxon>Kiritimatiellia</taxon>
        <taxon>Kiritimatiellales</taxon>
        <taxon>Pontiellaceae</taxon>
        <taxon>Pontiella</taxon>
    </lineage>
</organism>
<dbReference type="PROSITE" id="PS00409">
    <property type="entry name" value="PROKAR_NTER_METHYL"/>
    <property type="match status" value="1"/>
</dbReference>
<dbReference type="RefSeq" id="WP_322609064.1">
    <property type="nucleotide sequence ID" value="NZ_JARVCO010000010.1"/>
</dbReference>
<dbReference type="InterPro" id="IPR045584">
    <property type="entry name" value="Pilin-like"/>
</dbReference>
<name>A0ABU5MYM8_9BACT</name>
<keyword evidence="1" id="KW-0812">Transmembrane</keyword>
<evidence type="ECO:0000256" key="1">
    <source>
        <dbReference type="SAM" id="Phobius"/>
    </source>
</evidence>
<sequence length="139" mass="14445">MKNMKQKKAGFTLVELMVVAIIVAILAAVAIPLMTGNTDRAIATEAQAGCGTIGTAIRMASVEGTAVSSGMELDSLPGISNGDLTGNYYNHGDYSLVSYTANNEYSVSAAANATKGGVFVQMNVTPEGTTWAYEEPDAE</sequence>
<dbReference type="NCBIfam" id="TIGR02532">
    <property type="entry name" value="IV_pilin_GFxxxE"/>
    <property type="match status" value="1"/>
</dbReference>
<evidence type="ECO:0000313" key="2">
    <source>
        <dbReference type="EMBL" id="MDZ8119280.1"/>
    </source>
</evidence>
<dbReference type="SUPFAM" id="SSF54523">
    <property type="entry name" value="Pili subunits"/>
    <property type="match status" value="1"/>
</dbReference>
<reference evidence="2 3" key="1">
    <citation type="journal article" date="2024" name="Appl. Environ. Microbiol.">
        <title>Pontiella agarivorans sp. nov., a novel marine anaerobic bacterium capable of degrading macroalgal polysaccharides and fixing nitrogen.</title>
        <authorList>
            <person name="Liu N."/>
            <person name="Kivenson V."/>
            <person name="Peng X."/>
            <person name="Cui Z."/>
            <person name="Lankiewicz T.S."/>
            <person name="Gosselin K.M."/>
            <person name="English C.J."/>
            <person name="Blair E.M."/>
            <person name="O'Malley M.A."/>
            <person name="Valentine D.L."/>
        </authorList>
    </citation>
    <scope>NUCLEOTIDE SEQUENCE [LARGE SCALE GENOMIC DNA]</scope>
    <source>
        <strain evidence="2 3">NLcol2</strain>
    </source>
</reference>
<dbReference type="Proteomes" id="UP001290861">
    <property type="component" value="Unassembled WGS sequence"/>
</dbReference>
<dbReference type="Gene3D" id="3.30.700.10">
    <property type="entry name" value="Glycoprotein, Type 4 Pilin"/>
    <property type="match status" value="1"/>
</dbReference>
<dbReference type="InterPro" id="IPR012902">
    <property type="entry name" value="N_methyl_site"/>
</dbReference>
<proteinExistence type="predicted"/>
<keyword evidence="1" id="KW-0472">Membrane</keyword>
<comment type="caution">
    <text evidence="2">The sequence shown here is derived from an EMBL/GenBank/DDBJ whole genome shotgun (WGS) entry which is preliminary data.</text>
</comment>
<protein>
    <submittedName>
        <fullName evidence="2">Type II secretion system protein</fullName>
    </submittedName>
</protein>